<sequence length="746" mass="83834">MDTNGTFYFLDANHSRKSESMVVAFKLLSNEKFTVSWKNKKEIAQLLDCSSNEIFVLDSFDEQTLQLFDAKKVYIIGPNCILSCFTFREIIPRYDYPIQSICMRNLRITISRMDSRLRQLLEKKVKLMGGTCSEKLSHKTTHIISDNVMSAKCVSARNIDAQIMTADWINDCYEKCQTTIFKATSPKIVEKFKLPIFQGTDVCVSQLENEQRAEVKKHVQQNGGVYNPTLSTSKTTHLIIQRPTGDKYRAAKNCGSIHIVSINWLQDSVSAGKILSEETYSFENQNNGSSENIVDERPNECDQKSDDKENIAQNESMCIVKSPLGKTTEIVLANVHELSQLVSGTTDGIFDGYDMLFICCDKNLKRTLTKLVSNCHGFVSNGPKQSVTHVIIGPSVNKTEIDECLAKIPDKRNRFLEFKWVVDCVQKNKIFDTSEYIYEIVEEVNKQATTTNATSDKREESVVGNKKRILSVGDESRSQLISEYDSRSPLVHITAEKQKPGKPDFVEPTEPSTTVAPTAPLVSTEPTTQSTIGDETVLPASIEQSVPSTSKPLSGCVISFSNIESPKERQKLSEMVISLGAVYQDVFSKNDHKNKNIRASTHLIVTNPTGHKVEKALEWNIRVLPKEWLYQCHETNKRENENEYSFKNVLLKRKEPAEGNENVLEQLASLNKVLQQPVANSNTPASSRNDINNQIGHGFEIGEANESQANNLQVVWGHPKGTKVTAAPSKQNRIKMKSTRPRTDLK</sequence>
<feature type="compositionally biased region" description="Polar residues" evidence="2">
    <location>
        <begin position="283"/>
        <end position="292"/>
    </location>
</feature>
<dbReference type="SUPFAM" id="SSF52113">
    <property type="entry name" value="BRCT domain"/>
    <property type="match status" value="4"/>
</dbReference>
<feature type="domain" description="BRCT" evidence="3">
    <location>
        <begin position="103"/>
        <end position="175"/>
    </location>
</feature>
<dbReference type="InterPro" id="IPR036420">
    <property type="entry name" value="BRCT_dom_sf"/>
</dbReference>
<evidence type="ECO:0000313" key="4">
    <source>
        <dbReference type="EMBL" id="RWS26789.1"/>
    </source>
</evidence>
<dbReference type="STRING" id="299467.A0A443SH04"/>
<dbReference type="InterPro" id="IPR001357">
    <property type="entry name" value="BRCT_dom"/>
</dbReference>
<proteinExistence type="predicted"/>
<dbReference type="GO" id="GO:0006270">
    <property type="term" value="P:DNA replication initiation"/>
    <property type="evidence" value="ECO:0007669"/>
    <property type="project" value="TreeGrafter"/>
</dbReference>
<dbReference type="Proteomes" id="UP000288716">
    <property type="component" value="Unassembled WGS sequence"/>
</dbReference>
<feature type="domain" description="BRCT" evidence="3">
    <location>
        <begin position="345"/>
        <end position="438"/>
    </location>
</feature>
<gene>
    <name evidence="4" type="ORF">B4U80_12933</name>
</gene>
<accession>A0A443SH04</accession>
<feature type="region of interest" description="Disordered" evidence="2">
    <location>
        <begin position="283"/>
        <end position="307"/>
    </location>
</feature>
<dbReference type="VEuPathDB" id="VectorBase:LDEU005251"/>
<dbReference type="InterPro" id="IPR059215">
    <property type="entry name" value="BRCT2_TopBP1-like"/>
</dbReference>
<reference evidence="4 5" key="1">
    <citation type="journal article" date="2018" name="Gigascience">
        <title>Genomes of trombidid mites reveal novel predicted allergens and laterally-transferred genes associated with secondary metabolism.</title>
        <authorList>
            <person name="Dong X."/>
            <person name="Chaisiri K."/>
            <person name="Xia D."/>
            <person name="Armstrong S.D."/>
            <person name="Fang Y."/>
            <person name="Donnelly M.J."/>
            <person name="Kadowaki T."/>
            <person name="McGarry J.W."/>
            <person name="Darby A.C."/>
            <person name="Makepeace B.L."/>
        </authorList>
    </citation>
    <scope>NUCLEOTIDE SEQUENCE [LARGE SCALE GENOMIC DNA]</scope>
    <source>
        <strain evidence="4">UoL-UT</strain>
    </source>
</reference>
<feature type="domain" description="BRCT" evidence="3">
    <location>
        <begin position="548"/>
        <end position="646"/>
    </location>
</feature>
<protein>
    <submittedName>
        <fullName evidence="4">DNA topoisomerase 2-binding protein 1-like protein</fullName>
    </submittedName>
</protein>
<dbReference type="PROSITE" id="PS50172">
    <property type="entry name" value="BRCT"/>
    <property type="match status" value="4"/>
</dbReference>
<keyword evidence="5" id="KW-1185">Reference proteome</keyword>
<evidence type="ECO:0000256" key="1">
    <source>
        <dbReference type="ARBA" id="ARBA00022737"/>
    </source>
</evidence>
<feature type="region of interest" description="Disordered" evidence="2">
    <location>
        <begin position="497"/>
        <end position="530"/>
    </location>
</feature>
<dbReference type="AlphaFoldDB" id="A0A443SH04"/>
<dbReference type="GO" id="GO:0007095">
    <property type="term" value="P:mitotic G2 DNA damage checkpoint signaling"/>
    <property type="evidence" value="ECO:0007669"/>
    <property type="project" value="TreeGrafter"/>
</dbReference>
<name>A0A443SH04_9ACAR</name>
<comment type="caution">
    <text evidence="4">The sequence shown here is derived from an EMBL/GenBank/DDBJ whole genome shotgun (WGS) entry which is preliminary data.</text>
</comment>
<dbReference type="GO" id="GO:0033314">
    <property type="term" value="P:mitotic DNA replication checkpoint signaling"/>
    <property type="evidence" value="ECO:0007669"/>
    <property type="project" value="TreeGrafter"/>
</dbReference>
<dbReference type="PANTHER" id="PTHR13561">
    <property type="entry name" value="DNA REPLICATION REGULATOR DPB11-RELATED"/>
    <property type="match status" value="1"/>
</dbReference>
<dbReference type="OrthoDB" id="6505700at2759"/>
<feature type="region of interest" description="Disordered" evidence="2">
    <location>
        <begin position="722"/>
        <end position="746"/>
    </location>
</feature>
<keyword evidence="4" id="KW-0413">Isomerase</keyword>
<dbReference type="Pfam" id="PF12738">
    <property type="entry name" value="PTCB-BRCT"/>
    <property type="match status" value="2"/>
</dbReference>
<dbReference type="GO" id="GO:0016853">
    <property type="term" value="F:isomerase activity"/>
    <property type="evidence" value="ECO:0007669"/>
    <property type="project" value="UniProtKB-KW"/>
</dbReference>
<feature type="domain" description="BRCT" evidence="3">
    <location>
        <begin position="192"/>
        <end position="282"/>
    </location>
</feature>
<evidence type="ECO:0000259" key="3">
    <source>
        <dbReference type="PROSITE" id="PS50172"/>
    </source>
</evidence>
<evidence type="ECO:0000313" key="5">
    <source>
        <dbReference type="Proteomes" id="UP000288716"/>
    </source>
</evidence>
<evidence type="ECO:0000256" key="2">
    <source>
        <dbReference type="SAM" id="MobiDB-lite"/>
    </source>
</evidence>
<dbReference type="PANTHER" id="PTHR13561:SF20">
    <property type="entry name" value="DNA TOPOISOMERASE 2-BINDING PROTEIN 1"/>
    <property type="match status" value="1"/>
</dbReference>
<dbReference type="CDD" id="cd00027">
    <property type="entry name" value="BRCT"/>
    <property type="match status" value="2"/>
</dbReference>
<dbReference type="CDD" id="cd17731">
    <property type="entry name" value="BRCT_TopBP1_rpt2_like"/>
    <property type="match status" value="1"/>
</dbReference>
<feature type="compositionally biased region" description="Basic and acidic residues" evidence="2">
    <location>
        <begin position="294"/>
        <end position="307"/>
    </location>
</feature>
<dbReference type="Gene3D" id="3.40.50.10190">
    <property type="entry name" value="BRCT domain"/>
    <property type="match status" value="5"/>
</dbReference>
<organism evidence="4 5">
    <name type="scientific">Leptotrombidium deliense</name>
    <dbReference type="NCBI Taxonomy" id="299467"/>
    <lineage>
        <taxon>Eukaryota</taxon>
        <taxon>Metazoa</taxon>
        <taxon>Ecdysozoa</taxon>
        <taxon>Arthropoda</taxon>
        <taxon>Chelicerata</taxon>
        <taxon>Arachnida</taxon>
        <taxon>Acari</taxon>
        <taxon>Acariformes</taxon>
        <taxon>Trombidiformes</taxon>
        <taxon>Prostigmata</taxon>
        <taxon>Anystina</taxon>
        <taxon>Parasitengona</taxon>
        <taxon>Trombiculoidea</taxon>
        <taxon>Trombiculidae</taxon>
        <taxon>Leptotrombidium</taxon>
    </lineage>
</organism>
<dbReference type="SMART" id="SM00292">
    <property type="entry name" value="BRCT"/>
    <property type="match status" value="4"/>
</dbReference>
<dbReference type="EMBL" id="NCKV01002476">
    <property type="protein sequence ID" value="RWS26789.1"/>
    <property type="molecule type" value="Genomic_DNA"/>
</dbReference>
<keyword evidence="1" id="KW-0677">Repeat</keyword>
<dbReference type="FunFam" id="3.40.50.10190:FF:000010">
    <property type="entry name" value="DNA topoisomerase II binding protein 1"/>
    <property type="match status" value="1"/>
</dbReference>
<dbReference type="Pfam" id="PF00533">
    <property type="entry name" value="BRCT"/>
    <property type="match status" value="1"/>
</dbReference>